<keyword evidence="1" id="KW-0479">Metal-binding</keyword>
<evidence type="ECO:0000313" key="8">
    <source>
        <dbReference type="EMBL" id="CAH0715767.1"/>
    </source>
</evidence>
<dbReference type="InterPro" id="IPR013087">
    <property type="entry name" value="Znf_C2H2_type"/>
</dbReference>
<evidence type="ECO:0000259" key="7">
    <source>
        <dbReference type="PROSITE" id="PS50157"/>
    </source>
</evidence>
<evidence type="ECO:0000256" key="5">
    <source>
        <dbReference type="PROSITE-ProRule" id="PRU00042"/>
    </source>
</evidence>
<reference evidence="8" key="1">
    <citation type="submission" date="2021-12" db="EMBL/GenBank/DDBJ databases">
        <authorList>
            <person name="Martin H S."/>
        </authorList>
    </citation>
    <scope>NUCLEOTIDE SEQUENCE</scope>
</reference>
<dbReference type="PANTHER" id="PTHR24379:SF127">
    <property type="entry name" value="BLOODY FINGERS-RELATED"/>
    <property type="match status" value="1"/>
</dbReference>
<proteinExistence type="predicted"/>
<dbReference type="Pfam" id="PF13894">
    <property type="entry name" value="zf-C2H2_4"/>
    <property type="match status" value="1"/>
</dbReference>
<keyword evidence="9" id="KW-1185">Reference proteome</keyword>
<evidence type="ECO:0000256" key="4">
    <source>
        <dbReference type="ARBA" id="ARBA00022833"/>
    </source>
</evidence>
<feature type="region of interest" description="Disordered" evidence="6">
    <location>
        <begin position="103"/>
        <end position="133"/>
    </location>
</feature>
<dbReference type="GO" id="GO:0008270">
    <property type="term" value="F:zinc ion binding"/>
    <property type="evidence" value="ECO:0007669"/>
    <property type="project" value="UniProtKB-KW"/>
</dbReference>
<dbReference type="OrthoDB" id="10072016at2759"/>
<feature type="domain" description="C2H2-type" evidence="7">
    <location>
        <begin position="271"/>
        <end position="298"/>
    </location>
</feature>
<evidence type="ECO:0000256" key="3">
    <source>
        <dbReference type="ARBA" id="ARBA00022771"/>
    </source>
</evidence>
<dbReference type="GO" id="GO:0005634">
    <property type="term" value="C:nucleus"/>
    <property type="evidence" value="ECO:0007669"/>
    <property type="project" value="TreeGrafter"/>
</dbReference>
<keyword evidence="3 5" id="KW-0863">Zinc-finger</keyword>
<dbReference type="PANTHER" id="PTHR24379">
    <property type="entry name" value="KRAB AND ZINC FINGER DOMAIN-CONTAINING"/>
    <property type="match status" value="1"/>
</dbReference>
<dbReference type="PROSITE" id="PS50157">
    <property type="entry name" value="ZINC_FINGER_C2H2_2"/>
    <property type="match status" value="4"/>
</dbReference>
<dbReference type="PROSITE" id="PS00028">
    <property type="entry name" value="ZINC_FINGER_C2H2_1"/>
    <property type="match status" value="5"/>
</dbReference>
<dbReference type="AlphaFoldDB" id="A0A8J9VPX1"/>
<keyword evidence="2" id="KW-0677">Repeat</keyword>
<evidence type="ECO:0000313" key="9">
    <source>
        <dbReference type="Proteomes" id="UP000838878"/>
    </source>
</evidence>
<keyword evidence="4" id="KW-0862">Zinc</keyword>
<protein>
    <recommendedName>
        <fullName evidence="7">C2H2-type domain-containing protein</fullName>
    </recommendedName>
</protein>
<dbReference type="InterPro" id="IPR036236">
    <property type="entry name" value="Znf_C2H2_sf"/>
</dbReference>
<dbReference type="GO" id="GO:0000977">
    <property type="term" value="F:RNA polymerase II transcription regulatory region sequence-specific DNA binding"/>
    <property type="evidence" value="ECO:0007669"/>
    <property type="project" value="TreeGrafter"/>
</dbReference>
<feature type="non-terminal residue" evidence="8">
    <location>
        <position position="452"/>
    </location>
</feature>
<dbReference type="Proteomes" id="UP000838878">
    <property type="component" value="Chromosome 10"/>
</dbReference>
<dbReference type="Gene3D" id="3.30.160.60">
    <property type="entry name" value="Classic Zinc Finger"/>
    <property type="match status" value="4"/>
</dbReference>
<gene>
    <name evidence="8" type="ORF">BINO364_LOCUS2648</name>
</gene>
<dbReference type="Pfam" id="PF00096">
    <property type="entry name" value="zf-C2H2"/>
    <property type="match status" value="3"/>
</dbReference>
<evidence type="ECO:0000256" key="2">
    <source>
        <dbReference type="ARBA" id="ARBA00022737"/>
    </source>
</evidence>
<feature type="compositionally biased region" description="Basic residues" evidence="6">
    <location>
        <begin position="117"/>
        <end position="128"/>
    </location>
</feature>
<evidence type="ECO:0000256" key="1">
    <source>
        <dbReference type="ARBA" id="ARBA00022723"/>
    </source>
</evidence>
<organism evidence="8 9">
    <name type="scientific">Brenthis ino</name>
    <name type="common">lesser marbled fritillary</name>
    <dbReference type="NCBI Taxonomy" id="405034"/>
    <lineage>
        <taxon>Eukaryota</taxon>
        <taxon>Metazoa</taxon>
        <taxon>Ecdysozoa</taxon>
        <taxon>Arthropoda</taxon>
        <taxon>Hexapoda</taxon>
        <taxon>Insecta</taxon>
        <taxon>Pterygota</taxon>
        <taxon>Neoptera</taxon>
        <taxon>Endopterygota</taxon>
        <taxon>Lepidoptera</taxon>
        <taxon>Glossata</taxon>
        <taxon>Ditrysia</taxon>
        <taxon>Papilionoidea</taxon>
        <taxon>Nymphalidae</taxon>
        <taxon>Heliconiinae</taxon>
        <taxon>Argynnini</taxon>
        <taxon>Brenthis</taxon>
    </lineage>
</organism>
<dbReference type="SMART" id="SM00355">
    <property type="entry name" value="ZnF_C2H2"/>
    <property type="match status" value="7"/>
</dbReference>
<name>A0A8J9VPX1_9NEOP</name>
<feature type="domain" description="C2H2-type" evidence="7">
    <location>
        <begin position="299"/>
        <end position="326"/>
    </location>
</feature>
<dbReference type="EMBL" id="OV170230">
    <property type="protein sequence ID" value="CAH0715767.1"/>
    <property type="molecule type" value="Genomic_DNA"/>
</dbReference>
<accession>A0A8J9VPX1</accession>
<dbReference type="GO" id="GO:0000981">
    <property type="term" value="F:DNA-binding transcription factor activity, RNA polymerase II-specific"/>
    <property type="evidence" value="ECO:0007669"/>
    <property type="project" value="TreeGrafter"/>
</dbReference>
<feature type="domain" description="C2H2-type" evidence="7">
    <location>
        <begin position="354"/>
        <end position="382"/>
    </location>
</feature>
<evidence type="ECO:0000256" key="6">
    <source>
        <dbReference type="SAM" id="MobiDB-lite"/>
    </source>
</evidence>
<feature type="domain" description="C2H2-type" evidence="7">
    <location>
        <begin position="326"/>
        <end position="353"/>
    </location>
</feature>
<sequence>METDEDMVIVIVGDENEGEAFPAPIEIKEEILDEDEMNQIFVNLLKKFESGSEFDISIVKDEQLSDEYDEHRKENEYEYSFLEDAEVNPDDQEYVPENLEDSLDEISFSSSDESKNNKKRKKERHRTQMLKPSERKSYVKDLREQYPELNEDQDLLITCLVEIMKGTKAPAPPQDYFIMNGIMLECVYCGVQSESIPAASRHFQEKHGERYLYCFACGVNFRSTTNLYKHEKRCTAPDIRTVLKARAISLGRKGRSRPFIPKIIDQPPQRYSCSECSASFSSRYTLRAHTLHHRGERPHRCRHCPAAYTSYTALSRHVKKHGDAQFVCEHCRRSFKLKAALATHMDTHRPMKKFGCELCPKRYSQKAALLLHVNKVHKNLPPPCACQLCPKRYPRMSLLKDHMKKIHGMNIMTRKMFFKKLPTMSETQVQQAKVILKREVDDPNYDLANFNV</sequence>
<dbReference type="SUPFAM" id="SSF57667">
    <property type="entry name" value="beta-beta-alpha zinc fingers"/>
    <property type="match status" value="3"/>
</dbReference>